<evidence type="ECO:0000256" key="1">
    <source>
        <dbReference type="SAM" id="Phobius"/>
    </source>
</evidence>
<feature type="transmembrane region" description="Helical" evidence="1">
    <location>
        <begin position="132"/>
        <end position="156"/>
    </location>
</feature>
<dbReference type="EMBL" id="MU863640">
    <property type="protein sequence ID" value="KAK4100522.1"/>
    <property type="molecule type" value="Genomic_DNA"/>
</dbReference>
<sequence>MHTPASLMAETGYPLPNTNFGWPFELWDDTNEGRHYTFREFLVLVVSYTSRNLTFDSDSIRAFAGIIRHMNSHKSYIGHLMGIPYVSLASGSQGLVDYVIAGLCWRHLASRWRGSAAMAVPRRRNAFPSWSWAGWAGAVAWTIFFAICGMEIFSLVDGFRCELRDGHVLPFSEYAKLRSSSSDREPPDVIALLFSAWLCPPEMFALSESPAGPFWGIAGYEWELYLSLFGGSPRDFLDALKSGSVQCILIGEGLIHSYFLVLEGEGPLMRRIGTVMARNRWRTGSGVVRRPFADHVKFDFPTTEFRLI</sequence>
<proteinExistence type="predicted"/>
<name>A0AAN6Q402_9PEZI</name>
<reference evidence="2" key="1">
    <citation type="journal article" date="2023" name="Mol. Phylogenet. Evol.">
        <title>Genome-scale phylogeny and comparative genomics of the fungal order Sordariales.</title>
        <authorList>
            <person name="Hensen N."/>
            <person name="Bonometti L."/>
            <person name="Westerberg I."/>
            <person name="Brannstrom I.O."/>
            <person name="Guillou S."/>
            <person name="Cros-Aarteil S."/>
            <person name="Calhoun S."/>
            <person name="Haridas S."/>
            <person name="Kuo A."/>
            <person name="Mondo S."/>
            <person name="Pangilinan J."/>
            <person name="Riley R."/>
            <person name="LaButti K."/>
            <person name="Andreopoulos B."/>
            <person name="Lipzen A."/>
            <person name="Chen C."/>
            <person name="Yan M."/>
            <person name="Daum C."/>
            <person name="Ng V."/>
            <person name="Clum A."/>
            <person name="Steindorff A."/>
            <person name="Ohm R.A."/>
            <person name="Martin F."/>
            <person name="Silar P."/>
            <person name="Natvig D.O."/>
            <person name="Lalanne C."/>
            <person name="Gautier V."/>
            <person name="Ament-Velasquez S.L."/>
            <person name="Kruys A."/>
            <person name="Hutchinson M.I."/>
            <person name="Powell A.J."/>
            <person name="Barry K."/>
            <person name="Miller A.N."/>
            <person name="Grigoriev I.V."/>
            <person name="Debuchy R."/>
            <person name="Gladieux P."/>
            <person name="Hiltunen Thoren M."/>
            <person name="Johannesson H."/>
        </authorList>
    </citation>
    <scope>NUCLEOTIDE SEQUENCE</scope>
    <source>
        <strain evidence="2">CBS 757.83</strain>
    </source>
</reference>
<reference evidence="2" key="2">
    <citation type="submission" date="2023-05" db="EMBL/GenBank/DDBJ databases">
        <authorList>
            <consortium name="Lawrence Berkeley National Laboratory"/>
            <person name="Steindorff A."/>
            <person name="Hensen N."/>
            <person name="Bonometti L."/>
            <person name="Westerberg I."/>
            <person name="Brannstrom I.O."/>
            <person name="Guillou S."/>
            <person name="Cros-Aarteil S."/>
            <person name="Calhoun S."/>
            <person name="Haridas S."/>
            <person name="Kuo A."/>
            <person name="Mondo S."/>
            <person name="Pangilinan J."/>
            <person name="Riley R."/>
            <person name="Labutti K."/>
            <person name="Andreopoulos B."/>
            <person name="Lipzen A."/>
            <person name="Chen C."/>
            <person name="Yanf M."/>
            <person name="Daum C."/>
            <person name="Ng V."/>
            <person name="Clum A."/>
            <person name="Ohm R."/>
            <person name="Martin F."/>
            <person name="Silar P."/>
            <person name="Natvig D."/>
            <person name="Lalanne C."/>
            <person name="Gautier V."/>
            <person name="Ament-Velasquez S.L."/>
            <person name="Kruys A."/>
            <person name="Hutchinson M.I."/>
            <person name="Powell A.J."/>
            <person name="Barry K."/>
            <person name="Miller A.N."/>
            <person name="Grigoriev I.V."/>
            <person name="Debuchy R."/>
            <person name="Gladieux P."/>
            <person name="Thoren M.H."/>
            <person name="Johannesson H."/>
        </authorList>
    </citation>
    <scope>NUCLEOTIDE SEQUENCE</scope>
    <source>
        <strain evidence="2">CBS 757.83</strain>
    </source>
</reference>
<keyword evidence="1" id="KW-0472">Membrane</keyword>
<accession>A0AAN6Q402</accession>
<dbReference type="Proteomes" id="UP001305647">
    <property type="component" value="Unassembled WGS sequence"/>
</dbReference>
<keyword evidence="1" id="KW-1133">Transmembrane helix</keyword>
<keyword evidence="3" id="KW-1185">Reference proteome</keyword>
<evidence type="ECO:0000313" key="3">
    <source>
        <dbReference type="Proteomes" id="UP001305647"/>
    </source>
</evidence>
<dbReference type="PANTHER" id="PTHR33112">
    <property type="entry name" value="DOMAIN PROTEIN, PUTATIVE-RELATED"/>
    <property type="match status" value="1"/>
</dbReference>
<gene>
    <name evidence="2" type="ORF">N658DRAFT_507800</name>
</gene>
<evidence type="ECO:0000313" key="2">
    <source>
        <dbReference type="EMBL" id="KAK4100522.1"/>
    </source>
</evidence>
<dbReference type="PANTHER" id="PTHR33112:SF16">
    <property type="entry name" value="HETEROKARYON INCOMPATIBILITY DOMAIN-CONTAINING PROTEIN"/>
    <property type="match status" value="1"/>
</dbReference>
<dbReference type="AlphaFoldDB" id="A0AAN6Q402"/>
<keyword evidence="1" id="KW-0812">Transmembrane</keyword>
<protein>
    <submittedName>
        <fullName evidence="2">Uncharacterized protein</fullName>
    </submittedName>
</protein>
<organism evidence="2 3">
    <name type="scientific">Parathielavia hyrcaniae</name>
    <dbReference type="NCBI Taxonomy" id="113614"/>
    <lineage>
        <taxon>Eukaryota</taxon>
        <taxon>Fungi</taxon>
        <taxon>Dikarya</taxon>
        <taxon>Ascomycota</taxon>
        <taxon>Pezizomycotina</taxon>
        <taxon>Sordariomycetes</taxon>
        <taxon>Sordariomycetidae</taxon>
        <taxon>Sordariales</taxon>
        <taxon>Chaetomiaceae</taxon>
        <taxon>Parathielavia</taxon>
    </lineage>
</organism>
<comment type="caution">
    <text evidence="2">The sequence shown here is derived from an EMBL/GenBank/DDBJ whole genome shotgun (WGS) entry which is preliminary data.</text>
</comment>